<reference evidence="5 6" key="1">
    <citation type="journal article" date="2012" name="Proc. Natl. Acad. Sci. U.S.A.">
        <title>Antigenic diversity is generated by distinct evolutionary mechanisms in African trypanosome species.</title>
        <authorList>
            <person name="Jackson A.P."/>
            <person name="Berry A."/>
            <person name="Aslett M."/>
            <person name="Allison H.C."/>
            <person name="Burton P."/>
            <person name="Vavrova-Anderson J."/>
            <person name="Brown R."/>
            <person name="Browne H."/>
            <person name="Corton N."/>
            <person name="Hauser H."/>
            <person name="Gamble J."/>
            <person name="Gilderthorp R."/>
            <person name="Marcello L."/>
            <person name="McQuillan J."/>
            <person name="Otto T.D."/>
            <person name="Quail M.A."/>
            <person name="Sanders M.J."/>
            <person name="van Tonder A."/>
            <person name="Ginger M.L."/>
            <person name="Field M.C."/>
            <person name="Barry J.D."/>
            <person name="Hertz-Fowler C."/>
            <person name="Berriman M."/>
        </authorList>
    </citation>
    <scope>NUCLEOTIDE SEQUENCE</scope>
    <source>
        <strain evidence="5 6">Y486</strain>
    </source>
</reference>
<feature type="region of interest" description="Disordered" evidence="3">
    <location>
        <begin position="163"/>
        <end position="186"/>
    </location>
</feature>
<comment type="similarity">
    <text evidence="1">Belongs to the peptidase C1 family.</text>
</comment>
<evidence type="ECO:0000256" key="1">
    <source>
        <dbReference type="ARBA" id="ARBA00008455"/>
    </source>
</evidence>
<organism evidence="5 6">
    <name type="scientific">Trypanosoma vivax (strain Y486)</name>
    <dbReference type="NCBI Taxonomy" id="1055687"/>
    <lineage>
        <taxon>Eukaryota</taxon>
        <taxon>Discoba</taxon>
        <taxon>Euglenozoa</taxon>
        <taxon>Kinetoplastea</taxon>
        <taxon>Metakinetoplastina</taxon>
        <taxon>Trypanosomatida</taxon>
        <taxon>Trypanosomatidae</taxon>
        <taxon>Trypanosoma</taxon>
        <taxon>Duttonella</taxon>
    </lineage>
</organism>
<evidence type="ECO:0000256" key="3">
    <source>
        <dbReference type="SAM" id="MobiDB-lite"/>
    </source>
</evidence>
<dbReference type="Proteomes" id="UP000009027">
    <property type="component" value="Unassembled WGS sequence"/>
</dbReference>
<gene>
    <name evidence="5" type="ORF">TvY486_0037170</name>
</gene>
<protein>
    <submittedName>
        <fullName evidence="5">Cysteine peptidase, putative</fullName>
    </submittedName>
</protein>
<keyword evidence="6" id="KW-1185">Reference proteome</keyword>
<dbReference type="AlphaFoldDB" id="F9WTE7"/>
<dbReference type="Pfam" id="PF00112">
    <property type="entry name" value="Peptidase_C1"/>
    <property type="match status" value="1"/>
</dbReference>
<keyword evidence="2" id="KW-1015">Disulfide bond</keyword>
<dbReference type="SMART" id="SM00645">
    <property type="entry name" value="Pept_C1"/>
    <property type="match status" value="1"/>
</dbReference>
<dbReference type="Gene3D" id="3.90.70.10">
    <property type="entry name" value="Cysteine proteinases"/>
    <property type="match status" value="1"/>
</dbReference>
<dbReference type="InterPro" id="IPR021981">
    <property type="entry name" value="DUF3586"/>
</dbReference>
<sequence length="285" mass="29855">MLVSCDTKDNGCGGGFMDNAFEWIVKENSGKVYTEKSYPYVSGGGEEPPCKPRGHKVGATITGHVDIPHDEDAIAKYLADNGPVAVAVDATTFMSYSGGVVTSCTSEALNHGVLLVGYNDSSKPPYWIIKNSWSSSWGEKGYIRIEKGTNQCLVAQLASSAVVGGPGPTPTPTPTPTTTTKTTAPGPSSSFTKTLCSGDDCADNCSATVYNTNTCIRLGALGSMVATCGAGVLELKAYMQNEQCTGTPERLSLPLDKCLASLSVSATYHCNYGAPAKARRPAMHN</sequence>
<dbReference type="InterPro" id="IPR038765">
    <property type="entry name" value="Papain-like_cys_pep_sf"/>
</dbReference>
<feature type="domain" description="Peptidase C1A papain C-terminal" evidence="4">
    <location>
        <begin position="1"/>
        <end position="162"/>
    </location>
</feature>
<name>F9WTE7_TRYVY</name>
<feature type="compositionally biased region" description="Low complexity" evidence="3">
    <location>
        <begin position="176"/>
        <end position="186"/>
    </location>
</feature>
<dbReference type="PROSITE" id="PS00639">
    <property type="entry name" value="THIOL_PROTEASE_HIS"/>
    <property type="match status" value="1"/>
</dbReference>
<dbReference type="GO" id="GO:0004197">
    <property type="term" value="F:cysteine-type endopeptidase activity"/>
    <property type="evidence" value="ECO:0007669"/>
    <property type="project" value="InterPro"/>
</dbReference>
<dbReference type="Pfam" id="PF12131">
    <property type="entry name" value="DUF3586"/>
    <property type="match status" value="1"/>
</dbReference>
<accession>F9WTE7</accession>
<dbReference type="GO" id="GO:0006508">
    <property type="term" value="P:proteolysis"/>
    <property type="evidence" value="ECO:0007669"/>
    <property type="project" value="InterPro"/>
</dbReference>
<dbReference type="VEuPathDB" id="TriTrypDB:TvY486_0037170"/>
<proteinExistence type="inferred from homology"/>
<dbReference type="CDD" id="cd02248">
    <property type="entry name" value="Peptidase_C1A"/>
    <property type="match status" value="1"/>
</dbReference>
<dbReference type="EMBL" id="CAEX01006406">
    <property type="protein sequence ID" value="CCD20840.1"/>
    <property type="molecule type" value="Genomic_DNA"/>
</dbReference>
<dbReference type="InterPro" id="IPR039417">
    <property type="entry name" value="Peptidase_C1A_papain-like"/>
</dbReference>
<dbReference type="PANTHER" id="PTHR12411">
    <property type="entry name" value="CYSTEINE PROTEASE FAMILY C1-RELATED"/>
    <property type="match status" value="1"/>
</dbReference>
<dbReference type="InterPro" id="IPR013128">
    <property type="entry name" value="Peptidase_C1A"/>
</dbReference>
<evidence type="ECO:0000259" key="4">
    <source>
        <dbReference type="SMART" id="SM00645"/>
    </source>
</evidence>
<evidence type="ECO:0000313" key="6">
    <source>
        <dbReference type="Proteomes" id="UP000009027"/>
    </source>
</evidence>
<dbReference type="MEROPS" id="C01.072"/>
<dbReference type="SUPFAM" id="SSF54001">
    <property type="entry name" value="Cysteine proteinases"/>
    <property type="match status" value="1"/>
</dbReference>
<dbReference type="PROSITE" id="PS00640">
    <property type="entry name" value="THIOL_PROTEASE_ASN"/>
    <property type="match status" value="1"/>
</dbReference>
<dbReference type="InterPro" id="IPR025661">
    <property type="entry name" value="Pept_asp_AS"/>
</dbReference>
<dbReference type="InterPro" id="IPR000668">
    <property type="entry name" value="Peptidase_C1A_C"/>
</dbReference>
<evidence type="ECO:0000256" key="2">
    <source>
        <dbReference type="ARBA" id="ARBA00023157"/>
    </source>
</evidence>
<evidence type="ECO:0000313" key="5">
    <source>
        <dbReference type="EMBL" id="CCD20840.1"/>
    </source>
</evidence>
<dbReference type="InterPro" id="IPR025660">
    <property type="entry name" value="Pept_his_AS"/>
</dbReference>